<comment type="caution">
    <text evidence="4">The sequence shown here is derived from an EMBL/GenBank/DDBJ whole genome shotgun (WGS) entry which is preliminary data.</text>
</comment>
<dbReference type="PANTHER" id="PTHR10366">
    <property type="entry name" value="NAD DEPENDENT EPIMERASE/DEHYDRATASE"/>
    <property type="match status" value="1"/>
</dbReference>
<dbReference type="Pfam" id="PF01370">
    <property type="entry name" value="Epimerase"/>
    <property type="match status" value="1"/>
</dbReference>
<organism evidence="4 5">
    <name type="scientific">Phaeomoniella chlamydospora</name>
    <name type="common">Phaeoacremonium chlamydosporum</name>
    <dbReference type="NCBI Taxonomy" id="158046"/>
    <lineage>
        <taxon>Eukaryota</taxon>
        <taxon>Fungi</taxon>
        <taxon>Dikarya</taxon>
        <taxon>Ascomycota</taxon>
        <taxon>Pezizomycotina</taxon>
        <taxon>Eurotiomycetes</taxon>
        <taxon>Chaetothyriomycetidae</taxon>
        <taxon>Phaeomoniellales</taxon>
        <taxon>Phaeomoniellaceae</taxon>
        <taxon>Phaeomoniella</taxon>
    </lineage>
</organism>
<comment type="similarity">
    <text evidence="2">Belongs to the NAD(P)-dependent epimerase/dehydratase family. Dihydroflavonol-4-reductase subfamily.</text>
</comment>
<dbReference type="PANTHER" id="PTHR10366:SF564">
    <property type="entry name" value="STEROL-4-ALPHA-CARBOXYLATE 3-DEHYDROGENASE, DECARBOXYLATING"/>
    <property type="match status" value="1"/>
</dbReference>
<dbReference type="InterPro" id="IPR001509">
    <property type="entry name" value="Epimerase_deHydtase"/>
</dbReference>
<proteinExistence type="inferred from homology"/>
<accession>A0A0G2F0J5</accession>
<reference evidence="4 5" key="1">
    <citation type="submission" date="2015-05" db="EMBL/GenBank/DDBJ databases">
        <title>Distinctive expansion of gene families associated with plant cell wall degradation and secondary metabolism in the genomes of grapevine trunk pathogens.</title>
        <authorList>
            <person name="Lawrence D.P."/>
            <person name="Travadon R."/>
            <person name="Rolshausen P.E."/>
            <person name="Baumgartner K."/>
        </authorList>
    </citation>
    <scope>NUCLEOTIDE SEQUENCE [LARGE SCALE GENOMIC DNA]</scope>
    <source>
        <strain evidence="4">UCRPC4</strain>
    </source>
</reference>
<keyword evidence="5" id="KW-1185">Reference proteome</keyword>
<evidence type="ECO:0000313" key="4">
    <source>
        <dbReference type="EMBL" id="KKY27859.1"/>
    </source>
</evidence>
<evidence type="ECO:0000313" key="5">
    <source>
        <dbReference type="Proteomes" id="UP000053317"/>
    </source>
</evidence>
<keyword evidence="1" id="KW-0560">Oxidoreductase</keyword>
<evidence type="ECO:0000256" key="2">
    <source>
        <dbReference type="ARBA" id="ARBA00023445"/>
    </source>
</evidence>
<protein>
    <submittedName>
        <fullName evidence="4">Putative aldehyde reductase ii</fullName>
    </submittedName>
</protein>
<dbReference type="Gene3D" id="3.40.50.720">
    <property type="entry name" value="NAD(P)-binding Rossmann-like Domain"/>
    <property type="match status" value="1"/>
</dbReference>
<evidence type="ECO:0000259" key="3">
    <source>
        <dbReference type="Pfam" id="PF01370"/>
    </source>
</evidence>
<evidence type="ECO:0000256" key="1">
    <source>
        <dbReference type="ARBA" id="ARBA00023002"/>
    </source>
</evidence>
<dbReference type="EMBL" id="LCWF01000021">
    <property type="protein sequence ID" value="KKY27859.1"/>
    <property type="molecule type" value="Genomic_DNA"/>
</dbReference>
<feature type="domain" description="NAD-dependent epimerase/dehydratase" evidence="3">
    <location>
        <begin position="13"/>
        <end position="145"/>
    </location>
</feature>
<reference evidence="4 5" key="2">
    <citation type="submission" date="2015-05" db="EMBL/GenBank/DDBJ databases">
        <authorList>
            <person name="Morales-Cruz A."/>
            <person name="Amrine K.C."/>
            <person name="Cantu D."/>
        </authorList>
    </citation>
    <scope>NUCLEOTIDE SEQUENCE [LARGE SCALE GENOMIC DNA]</scope>
    <source>
        <strain evidence="4">UCRPC4</strain>
    </source>
</reference>
<dbReference type="OrthoDB" id="2735536at2759"/>
<dbReference type="SUPFAM" id="SSF51735">
    <property type="entry name" value="NAD(P)-binding Rossmann-fold domains"/>
    <property type="match status" value="1"/>
</dbReference>
<gene>
    <name evidence="4" type="ORF">UCRPC4_g00839</name>
</gene>
<dbReference type="AlphaFoldDB" id="A0A0G2F0J5"/>
<dbReference type="InterPro" id="IPR036291">
    <property type="entry name" value="NAD(P)-bd_dom_sf"/>
</dbReference>
<dbReference type="Proteomes" id="UP000053317">
    <property type="component" value="Unassembled WGS sequence"/>
</dbReference>
<dbReference type="InterPro" id="IPR050425">
    <property type="entry name" value="NAD(P)_dehydrat-like"/>
</dbReference>
<name>A0A0G2F0J5_PHACM</name>
<dbReference type="GO" id="GO:0016616">
    <property type="term" value="F:oxidoreductase activity, acting on the CH-OH group of donors, NAD or NADP as acceptor"/>
    <property type="evidence" value="ECO:0007669"/>
    <property type="project" value="TreeGrafter"/>
</dbReference>
<sequence length="259" mass="28969">MAQTSQFTPSDVILVTGANGHVAQHIVDQILNHPGQPRVLATVRSETSAVALRDHYSEYLDRLSFAFISDIKASGAFDEVLGGSDITYIAHVASPVVFKVEDIERDILEPAVRGTTSLLHSALKAPKLKGVVVTGSFAAVFDATHGYRLGYTYTDNDWNPITWEEAADPKLDLTKWPEVWHPFLHYCASKKLAEKALWDFIADIIRQVYPNQPLIPKQNCEHYSIDSETPRKVLGLDEYVTKEQMFQDAVCQLLELAKE</sequence>